<dbReference type="GO" id="GO:0000155">
    <property type="term" value="F:phosphorelay sensor kinase activity"/>
    <property type="evidence" value="ECO:0007669"/>
    <property type="project" value="InterPro"/>
</dbReference>
<dbReference type="KEGG" id="cben:EG339_17140"/>
<dbReference type="GeneID" id="99066535"/>
<feature type="domain" description="Signal transduction histidine kinase internal region" evidence="2">
    <location>
        <begin position="151"/>
        <end position="228"/>
    </location>
</feature>
<dbReference type="RefSeq" id="WP_123871135.1">
    <property type="nucleotide sequence ID" value="NZ_CP033932.1"/>
</dbReference>
<feature type="transmembrane region" description="Helical" evidence="1">
    <location>
        <begin position="40"/>
        <end position="61"/>
    </location>
</feature>
<gene>
    <name evidence="3" type="ORF">EG339_17140</name>
</gene>
<dbReference type="AlphaFoldDB" id="A0A3G6TIU5"/>
<evidence type="ECO:0000313" key="4">
    <source>
        <dbReference type="Proteomes" id="UP000271193"/>
    </source>
</evidence>
<dbReference type="Pfam" id="PF06580">
    <property type="entry name" value="His_kinase"/>
    <property type="match status" value="1"/>
</dbReference>
<keyword evidence="1" id="KW-0472">Membrane</keyword>
<dbReference type="Proteomes" id="UP000271193">
    <property type="component" value="Chromosome"/>
</dbReference>
<keyword evidence="4" id="KW-1185">Reference proteome</keyword>
<evidence type="ECO:0000256" key="1">
    <source>
        <dbReference type="SAM" id="Phobius"/>
    </source>
</evidence>
<keyword evidence="1" id="KW-1133">Transmembrane helix</keyword>
<feature type="transmembrane region" description="Helical" evidence="1">
    <location>
        <begin position="110"/>
        <end position="130"/>
    </location>
</feature>
<reference evidence="4" key="1">
    <citation type="submission" date="2018-11" db="EMBL/GenBank/DDBJ databases">
        <title>Proposal to divide the Flavobacteriaceae and reorganize its genera based on Amino Acid Identity values calculated from whole genome sequences.</title>
        <authorList>
            <person name="Nicholson A.C."/>
            <person name="Gulvik C.A."/>
            <person name="Whitney A.M."/>
            <person name="Humrighouse B.W."/>
            <person name="Bell M."/>
            <person name="Holmes B."/>
            <person name="Steigerwalt A.G."/>
            <person name="Villarma A."/>
            <person name="Sheth M."/>
            <person name="Batra D."/>
            <person name="Pryor J."/>
            <person name="Bernardet J.-F."/>
            <person name="Hugo C."/>
            <person name="Kampfer P."/>
            <person name="Newman J."/>
            <person name="McQuiston J.R."/>
        </authorList>
    </citation>
    <scope>NUCLEOTIDE SEQUENCE [LARGE SCALE GENOMIC DNA]</scope>
    <source>
        <strain evidence="4">G0229</strain>
    </source>
</reference>
<feature type="transmembrane region" description="Helical" evidence="1">
    <location>
        <begin position="16"/>
        <end position="34"/>
    </location>
</feature>
<protein>
    <submittedName>
        <fullName evidence="3">Histidine kinase</fullName>
    </submittedName>
</protein>
<keyword evidence="3" id="KW-0418">Kinase</keyword>
<dbReference type="InterPro" id="IPR010559">
    <property type="entry name" value="Sig_transdc_His_kin_internal"/>
</dbReference>
<organism evidence="3 4">
    <name type="scientific">Chryseobacterium bernardetii</name>
    <dbReference type="NCBI Taxonomy" id="1241978"/>
    <lineage>
        <taxon>Bacteria</taxon>
        <taxon>Pseudomonadati</taxon>
        <taxon>Bacteroidota</taxon>
        <taxon>Flavobacteriia</taxon>
        <taxon>Flavobacteriales</taxon>
        <taxon>Weeksellaceae</taxon>
        <taxon>Chryseobacterium group</taxon>
        <taxon>Chryseobacterium</taxon>
    </lineage>
</organism>
<evidence type="ECO:0000259" key="2">
    <source>
        <dbReference type="Pfam" id="PF06580"/>
    </source>
</evidence>
<dbReference type="PANTHER" id="PTHR34220">
    <property type="entry name" value="SENSOR HISTIDINE KINASE YPDA"/>
    <property type="match status" value="1"/>
</dbReference>
<feature type="transmembrane region" description="Helical" evidence="1">
    <location>
        <begin position="70"/>
        <end position="90"/>
    </location>
</feature>
<dbReference type="EMBL" id="CP033932">
    <property type="protein sequence ID" value="AZB26194.1"/>
    <property type="molecule type" value="Genomic_DNA"/>
</dbReference>
<proteinExistence type="predicted"/>
<evidence type="ECO:0000313" key="3">
    <source>
        <dbReference type="EMBL" id="AZB26194.1"/>
    </source>
</evidence>
<dbReference type="PANTHER" id="PTHR34220:SF7">
    <property type="entry name" value="SENSOR HISTIDINE KINASE YPDA"/>
    <property type="match status" value="1"/>
</dbReference>
<dbReference type="InterPro" id="IPR050640">
    <property type="entry name" value="Bact_2-comp_sensor_kinase"/>
</dbReference>
<keyword evidence="3" id="KW-0808">Transferase</keyword>
<name>A0A3G6TIU5_9FLAO</name>
<keyword evidence="1" id="KW-0812">Transmembrane</keyword>
<accession>A0A3G6TIU5</accession>
<sequence length="343" mass="40792">MNNMTISMRKRWKQEIIIFCAMYILTMLHEWLFINSLENFLKGFVFFVILYIQAQVHRFFIFKFYVNKNYFIYILLSLAVISAGASVLFIADFYWIQPEFFEPDELALGFLYHFVICIISTATIMALSLMQSYALEVQRRNMDQILLNEMNLKFLHAQLNPHFFFNMLNNLYGVSLTEPARTPELIVKLSELMRYQIENGNVPKVLLSDEINFIRNYIDLERERIGKRCDIRFICNHSADEMKVWQISPLLLIILVENSFKHSQNLTKWFVHIVIELRQDTLYMTIDNSLADENLKKMSTQVGLNNLRQRLHFIYNNNFSLNEKQSEFTYETTLTLTLEKLIL</sequence>
<dbReference type="GO" id="GO:0016020">
    <property type="term" value="C:membrane"/>
    <property type="evidence" value="ECO:0007669"/>
    <property type="project" value="InterPro"/>
</dbReference>